<dbReference type="OrthoDB" id="7491038at2759"/>
<evidence type="ECO:0000259" key="2">
    <source>
        <dbReference type="PROSITE" id="PS00028"/>
    </source>
</evidence>
<dbReference type="InterPro" id="IPR036236">
    <property type="entry name" value="Znf_C2H2_sf"/>
</dbReference>
<dbReference type="EMBL" id="JH668402">
    <property type="protein sequence ID" value="KAG6451230.1"/>
    <property type="molecule type" value="Genomic_DNA"/>
</dbReference>
<comment type="caution">
    <text evidence="3">The sequence shown here is derived from an EMBL/GenBank/DDBJ whole genome shotgun (WGS) entry which is preliminary data.</text>
</comment>
<name>A0A921Z592_MANSE</name>
<reference evidence="3" key="1">
    <citation type="journal article" date="2016" name="Insect Biochem. Mol. Biol.">
        <title>Multifaceted biological insights from a draft genome sequence of the tobacco hornworm moth, Manduca sexta.</title>
        <authorList>
            <person name="Kanost M.R."/>
            <person name="Arrese E.L."/>
            <person name="Cao X."/>
            <person name="Chen Y.R."/>
            <person name="Chellapilla S."/>
            <person name="Goldsmith M.R."/>
            <person name="Grosse-Wilde E."/>
            <person name="Heckel D.G."/>
            <person name="Herndon N."/>
            <person name="Jiang H."/>
            <person name="Papanicolaou A."/>
            <person name="Qu J."/>
            <person name="Soulages J.L."/>
            <person name="Vogel H."/>
            <person name="Walters J."/>
            <person name="Waterhouse R.M."/>
            <person name="Ahn S.J."/>
            <person name="Almeida F.C."/>
            <person name="An C."/>
            <person name="Aqrawi P."/>
            <person name="Bretschneider A."/>
            <person name="Bryant W.B."/>
            <person name="Bucks S."/>
            <person name="Chao H."/>
            <person name="Chevignon G."/>
            <person name="Christen J.M."/>
            <person name="Clarke D.F."/>
            <person name="Dittmer N.T."/>
            <person name="Ferguson L.C.F."/>
            <person name="Garavelou S."/>
            <person name="Gordon K.H.J."/>
            <person name="Gunaratna R.T."/>
            <person name="Han Y."/>
            <person name="Hauser F."/>
            <person name="He Y."/>
            <person name="Heidel-Fischer H."/>
            <person name="Hirsh A."/>
            <person name="Hu Y."/>
            <person name="Jiang H."/>
            <person name="Kalra D."/>
            <person name="Klinner C."/>
            <person name="Konig C."/>
            <person name="Kovar C."/>
            <person name="Kroll A.R."/>
            <person name="Kuwar S.S."/>
            <person name="Lee S.L."/>
            <person name="Lehman R."/>
            <person name="Li K."/>
            <person name="Li Z."/>
            <person name="Liang H."/>
            <person name="Lovelace S."/>
            <person name="Lu Z."/>
            <person name="Mansfield J.H."/>
            <person name="McCulloch K.J."/>
            <person name="Mathew T."/>
            <person name="Morton B."/>
            <person name="Muzny D.M."/>
            <person name="Neunemann D."/>
            <person name="Ongeri F."/>
            <person name="Pauchet Y."/>
            <person name="Pu L.L."/>
            <person name="Pyrousis I."/>
            <person name="Rao X.J."/>
            <person name="Redding A."/>
            <person name="Roesel C."/>
            <person name="Sanchez-Gracia A."/>
            <person name="Schaack S."/>
            <person name="Shukla A."/>
            <person name="Tetreau G."/>
            <person name="Wang Y."/>
            <person name="Xiong G.H."/>
            <person name="Traut W."/>
            <person name="Walsh T.K."/>
            <person name="Worley K.C."/>
            <person name="Wu D."/>
            <person name="Wu W."/>
            <person name="Wu Y.Q."/>
            <person name="Zhang X."/>
            <person name="Zou Z."/>
            <person name="Zucker H."/>
            <person name="Briscoe A.D."/>
            <person name="Burmester T."/>
            <person name="Clem R.J."/>
            <person name="Feyereisen R."/>
            <person name="Grimmelikhuijzen C.J.P."/>
            <person name="Hamodrakas S.J."/>
            <person name="Hansson B.S."/>
            <person name="Huguet E."/>
            <person name="Jermiin L.S."/>
            <person name="Lan Q."/>
            <person name="Lehman H.K."/>
            <person name="Lorenzen M."/>
            <person name="Merzendorfer H."/>
            <person name="Michalopoulos I."/>
            <person name="Morton D.B."/>
            <person name="Muthukrishnan S."/>
            <person name="Oakeshott J.G."/>
            <person name="Palmer W."/>
            <person name="Park Y."/>
            <person name="Passarelli A.L."/>
            <person name="Rozas J."/>
            <person name="Schwartz L.M."/>
            <person name="Smith W."/>
            <person name="Southgate A."/>
            <person name="Vilcinskas A."/>
            <person name="Vogt R."/>
            <person name="Wang P."/>
            <person name="Werren J."/>
            <person name="Yu X.Q."/>
            <person name="Zhou J.J."/>
            <person name="Brown S.J."/>
            <person name="Scherer S.E."/>
            <person name="Richards S."/>
            <person name="Blissard G.W."/>
        </authorList>
    </citation>
    <scope>NUCLEOTIDE SEQUENCE</scope>
</reference>
<dbReference type="SUPFAM" id="SSF57667">
    <property type="entry name" value="beta-beta-alpha zinc fingers"/>
    <property type="match status" value="1"/>
</dbReference>
<dbReference type="SMART" id="SM00451">
    <property type="entry name" value="ZnF_U1"/>
    <property type="match status" value="4"/>
</dbReference>
<dbReference type="Proteomes" id="UP000791440">
    <property type="component" value="Unassembled WGS sequence"/>
</dbReference>
<accession>A0A921Z592</accession>
<evidence type="ECO:0000313" key="3">
    <source>
        <dbReference type="EMBL" id="KAG6451230.1"/>
    </source>
</evidence>
<protein>
    <recommendedName>
        <fullName evidence="2">C2H2-type domain-containing protein</fullName>
    </recommendedName>
</protein>
<dbReference type="Gene3D" id="3.30.160.60">
    <property type="entry name" value="Classic Zinc Finger"/>
    <property type="match status" value="1"/>
</dbReference>
<feature type="region of interest" description="Disordered" evidence="1">
    <location>
        <begin position="216"/>
        <end position="241"/>
    </location>
</feature>
<dbReference type="SMART" id="SM00355">
    <property type="entry name" value="ZnF_C2H2"/>
    <property type="match status" value="7"/>
</dbReference>
<dbReference type="InterPro" id="IPR003604">
    <property type="entry name" value="Matrin/U1-like-C_Znf_C2H2"/>
</dbReference>
<feature type="domain" description="C2H2-type" evidence="2">
    <location>
        <begin position="19"/>
        <end position="41"/>
    </location>
</feature>
<evidence type="ECO:0000313" key="4">
    <source>
        <dbReference type="Proteomes" id="UP000791440"/>
    </source>
</evidence>
<evidence type="ECO:0000256" key="1">
    <source>
        <dbReference type="SAM" id="MobiDB-lite"/>
    </source>
</evidence>
<dbReference type="AlphaFoldDB" id="A0A921Z592"/>
<feature type="domain" description="C2H2-type" evidence="2">
    <location>
        <begin position="68"/>
        <end position="90"/>
    </location>
</feature>
<dbReference type="GO" id="GO:0003676">
    <property type="term" value="F:nucleic acid binding"/>
    <property type="evidence" value="ECO:0007669"/>
    <property type="project" value="InterPro"/>
</dbReference>
<sequence length="599" mass="68779">MMSKFNKNAIINGIIDYFCLVCETYFASEEAAEQHIQKQIHKKSLENCSYLEKYKSDCIRKVKAGYFCEYCNILLSTGTKVNLHIDEKMHQDNKGIALLKYVEDDVMAFNDVVIKEEAWHGLTGDTCAICNCDVDNFAEHKVTNAHILKLVQGRIQFGPNNYLYRKVDDLSFQCLTCNKILALSAFEKHLNESEHQKNYVSCTIDNVKNDKTNILDNKNDASSVTRDKTSNVTPTSENTVEDSKSNILDAITEFQMNDINIHFESEKAFCKKCYIEVSFNYNEIKKHIAEHKNKHVSPLSTPARVQQNHKVTDMKGKTELNNEINKDLKYITYPNQGNEDNIKTEAVGSGSSVGATASDVHQSTEPESVCNLETFADNNKISYIAGNSTAHCTACDVKLPASLRNWKEHVNGVMHKLKMMPQKRPKNSGAYLPKQQMYEFIKEVVHIENICGHDVVINENFCLTAMSFVMIKEENDKLRCLYCETTFDEIDIKYHLRNPTHDGAMEHTPVVLQDPTEFVREIRPGQYHCGYCHLVVGDWSDFEDHAECEDHLQRKKTMMYRLDVHKPVVLEHRRKQQLIVLSHIMKDRLGIPLQWLLQD</sequence>
<dbReference type="PROSITE" id="PS00028">
    <property type="entry name" value="ZINC_FINGER_C2H2_1"/>
    <property type="match status" value="2"/>
</dbReference>
<reference evidence="3" key="2">
    <citation type="submission" date="2020-12" db="EMBL/GenBank/DDBJ databases">
        <authorList>
            <person name="Kanost M."/>
        </authorList>
    </citation>
    <scope>NUCLEOTIDE SEQUENCE</scope>
</reference>
<proteinExistence type="predicted"/>
<keyword evidence="4" id="KW-1185">Reference proteome</keyword>
<organism evidence="3 4">
    <name type="scientific">Manduca sexta</name>
    <name type="common">Tobacco hawkmoth</name>
    <name type="synonym">Tobacco hornworm</name>
    <dbReference type="NCBI Taxonomy" id="7130"/>
    <lineage>
        <taxon>Eukaryota</taxon>
        <taxon>Metazoa</taxon>
        <taxon>Ecdysozoa</taxon>
        <taxon>Arthropoda</taxon>
        <taxon>Hexapoda</taxon>
        <taxon>Insecta</taxon>
        <taxon>Pterygota</taxon>
        <taxon>Neoptera</taxon>
        <taxon>Endopterygota</taxon>
        <taxon>Lepidoptera</taxon>
        <taxon>Glossata</taxon>
        <taxon>Ditrysia</taxon>
        <taxon>Bombycoidea</taxon>
        <taxon>Sphingidae</taxon>
        <taxon>Sphinginae</taxon>
        <taxon>Sphingini</taxon>
        <taxon>Manduca</taxon>
    </lineage>
</organism>
<gene>
    <name evidence="3" type="ORF">O3G_MSEX007019</name>
</gene>
<dbReference type="InterPro" id="IPR013087">
    <property type="entry name" value="Znf_C2H2_type"/>
</dbReference>
<dbReference type="GO" id="GO:0008270">
    <property type="term" value="F:zinc ion binding"/>
    <property type="evidence" value="ECO:0007669"/>
    <property type="project" value="InterPro"/>
</dbReference>
<feature type="compositionally biased region" description="Basic and acidic residues" evidence="1">
    <location>
        <begin position="216"/>
        <end position="229"/>
    </location>
</feature>